<dbReference type="Proteomes" id="UP000322234">
    <property type="component" value="Unassembled WGS sequence"/>
</dbReference>
<feature type="region of interest" description="Disordered" evidence="5">
    <location>
        <begin position="859"/>
        <end position="891"/>
    </location>
</feature>
<feature type="domain" description="PDZ" evidence="6">
    <location>
        <begin position="66"/>
        <end position="116"/>
    </location>
</feature>
<feature type="region of interest" description="Disordered" evidence="5">
    <location>
        <begin position="177"/>
        <end position="201"/>
    </location>
</feature>
<comment type="caution">
    <text evidence="7">The sequence shown here is derived from an EMBL/GenBank/DDBJ whole genome shotgun (WGS) entry which is preliminary data.</text>
</comment>
<keyword evidence="3" id="KW-0597">Phosphoprotein</keyword>
<protein>
    <recommendedName>
        <fullName evidence="6">PDZ domain-containing protein</fullName>
    </recommendedName>
</protein>
<evidence type="ECO:0000313" key="7">
    <source>
        <dbReference type="EMBL" id="MXQ81544.1"/>
    </source>
</evidence>
<feature type="compositionally biased region" description="Low complexity" evidence="5">
    <location>
        <begin position="787"/>
        <end position="809"/>
    </location>
</feature>
<dbReference type="GO" id="GO:0030018">
    <property type="term" value="C:Z disc"/>
    <property type="evidence" value="ECO:0007669"/>
    <property type="project" value="TreeGrafter"/>
</dbReference>
<dbReference type="PANTHER" id="PTHR24217:SF9">
    <property type="entry name" value="SYNAPTOPODIN-2"/>
    <property type="match status" value="1"/>
</dbReference>
<evidence type="ECO:0000259" key="6">
    <source>
        <dbReference type="PROSITE" id="PS50106"/>
    </source>
</evidence>
<gene>
    <name evidence="7" type="ORF">E5288_WYG011871</name>
</gene>
<sequence length="1385" mass="149616">MAVKFSSNHPGCWRTLDLESLDFSLSVIGINAHWHIPSVTLPNLENPNNEVANGLKPNKHYVLIRSQSKASGSGLCEGDEVVSINGNPCADLTYPEVIKLMESITDSLQMLVKRPSSGISETSISETENKNQENVTHEGYVESTTLQIRPATKSQYREFYIVPIKSGAPLAEEQASGAGFSGSIKEETGLAPHTSDSESGRLPEEIILSEKAEAGRPGTVVELQLSLSQERHKGKSAAVVTLLGAEKSMSPDPEPNLLHDGIVHINSAPTSEKEDPPLRSSKTIQISSGQELRVIQGNEAADTGLPRVEVIFDCSDRQKTEGCRLQAAKGCVDSPVEGGQSEAPPSLVSFAVSSEGAEQGEDPRSERDHSRPHKHRARHARLRRSESLSEKQVKEAKSKCKSIALLLTDAPNPNSKGVLMFKKRRRRARKYTLVSYGTGELEREAEEEEEEGDKEDPCEVAFLGASESEVDEELLSDTEDNTQVANFDWDSGLVDIEKKLSRGDKMEMLPDTTGKGALMFAKRRERMDQITAQKEEERAVGVSSREPDAAQTDGLRTVTSYQRKEEESVRVQSSVSKSYIEVSHGLGHVPQQNGFTGVSETAEAQRMIPVNRTAKPFPGSGNQPATPFSPSRNVTSPIADFPAPPPYSAVTPPPETFSRAVSSPTAGPAPPPPWPQPAPWSQPAFYDSSERIASRDERIAVPAKRTGILQEAKRRSTTKPMFTFKEPKVSPNPELLSLLQNSEGKKGPGAGADSGPEEDYLSLGAEACNFMQGSSAKQKTPPPVAPKPAVKSSSSQPVTPVSPVWSPGVAPAQPPAFPTSNPSHGTVVSSIKIAQPSYAPARPASALNLAGPFKGPQAAVASRNYTPKPAAPTPTVNTAHAGAVGPSNELPGMSGKGAQLFAKRQSRMEKYVVDSDTVQAHAARAHSPTPSLPAGWKYSSNVRAPPPVAYNPIHSPSYPPAAVKSQPSGLQASKTGKKKGKKPLNALDVMKHQPYQLNASLFTFQPPDAKDGLPAKPSVKASSVPAAKQALPPRPVNAGSPTNVQASSVYSVPAYTSPPSFFAEVTSPVSASPVPVAIPTSPKQESASTSYFVAPRPKFSAKKSGVTVQQTGRSLSLPGRPVPPAISATSPWLYQPAYSYTSKPTDGLEEAKKRLTPWEAAAKSPLGLVDEAFRPRNIQESIVANVVSAARRKVLPGQSEEWNARLSYVPQTQKTSVGSFAKQEYNVASLPNYSMPNSQYGSQAPHAYYRQPSRNDSEIMSMETSLFHFSNSLESLLILACSHRSFICSRVELMKHGMLTDISSNSKDYNIGEVSNGYKYSVIWKQKKKLKKSHCSEALLFCTFFLLDFFATLLHKQSSIPTYCQEEEASPPLQDFKIYTSEKAF</sequence>
<feature type="region of interest" description="Disordered" evidence="5">
    <location>
        <begin position="1006"/>
        <end position="1042"/>
    </location>
</feature>
<evidence type="ECO:0000256" key="4">
    <source>
        <dbReference type="ARBA" id="ARBA00038161"/>
    </source>
</evidence>
<evidence type="ECO:0000256" key="5">
    <source>
        <dbReference type="SAM" id="MobiDB-lite"/>
    </source>
</evidence>
<dbReference type="SUPFAM" id="SSF50156">
    <property type="entry name" value="PDZ domain-like"/>
    <property type="match status" value="1"/>
</dbReference>
<evidence type="ECO:0000256" key="2">
    <source>
        <dbReference type="ARBA" id="ARBA00022490"/>
    </source>
</evidence>
<feature type="compositionally biased region" description="Polar residues" evidence="5">
    <location>
        <begin position="620"/>
        <end position="636"/>
    </location>
</feature>
<dbReference type="GO" id="GO:0003779">
    <property type="term" value="F:actin binding"/>
    <property type="evidence" value="ECO:0007669"/>
    <property type="project" value="TreeGrafter"/>
</dbReference>
<dbReference type="InterPro" id="IPR001478">
    <property type="entry name" value="PDZ"/>
</dbReference>
<feature type="compositionally biased region" description="Basic and acidic residues" evidence="5">
    <location>
        <begin position="383"/>
        <end position="393"/>
    </location>
</feature>
<dbReference type="GO" id="GO:0032233">
    <property type="term" value="P:positive regulation of actin filament bundle assembly"/>
    <property type="evidence" value="ECO:0007669"/>
    <property type="project" value="TreeGrafter"/>
</dbReference>
<feature type="compositionally biased region" description="Pro residues" evidence="5">
    <location>
        <begin position="642"/>
        <end position="655"/>
    </location>
</feature>
<feature type="region of interest" description="Disordered" evidence="5">
    <location>
        <begin position="534"/>
        <end position="564"/>
    </location>
</feature>
<keyword evidence="2" id="KW-0963">Cytoplasm</keyword>
<evidence type="ECO:0000313" key="8">
    <source>
        <dbReference type="Proteomes" id="UP000322234"/>
    </source>
</evidence>
<evidence type="ECO:0000256" key="1">
    <source>
        <dbReference type="ARBA" id="ARBA00004496"/>
    </source>
</evidence>
<dbReference type="SMART" id="SM00228">
    <property type="entry name" value="PDZ"/>
    <property type="match status" value="1"/>
</dbReference>
<proteinExistence type="inferred from homology"/>
<organism evidence="7 8">
    <name type="scientific">Bos mutus</name>
    <name type="common">wild yak</name>
    <dbReference type="NCBI Taxonomy" id="72004"/>
    <lineage>
        <taxon>Eukaryota</taxon>
        <taxon>Metazoa</taxon>
        <taxon>Chordata</taxon>
        <taxon>Craniata</taxon>
        <taxon>Vertebrata</taxon>
        <taxon>Euteleostomi</taxon>
        <taxon>Mammalia</taxon>
        <taxon>Eutheria</taxon>
        <taxon>Laurasiatheria</taxon>
        <taxon>Artiodactyla</taxon>
        <taxon>Ruminantia</taxon>
        <taxon>Pecora</taxon>
        <taxon>Bovidae</taxon>
        <taxon>Bovinae</taxon>
        <taxon>Bos</taxon>
    </lineage>
</organism>
<dbReference type="PANTHER" id="PTHR24217">
    <property type="entry name" value="PUTATIVE-RELATED"/>
    <property type="match status" value="1"/>
</dbReference>
<dbReference type="PROSITE" id="PS50106">
    <property type="entry name" value="PDZ"/>
    <property type="match status" value="1"/>
</dbReference>
<feature type="compositionally biased region" description="Polar residues" evidence="5">
    <location>
        <begin position="818"/>
        <end position="827"/>
    </location>
</feature>
<evidence type="ECO:0000256" key="3">
    <source>
        <dbReference type="ARBA" id="ARBA00022553"/>
    </source>
</evidence>
<name>A0A6B0R132_9CETA</name>
<feature type="region of interest" description="Disordered" evidence="5">
    <location>
        <begin position="959"/>
        <end position="981"/>
    </location>
</feature>
<dbReference type="GO" id="GO:0001725">
    <property type="term" value="C:stress fiber"/>
    <property type="evidence" value="ECO:0007669"/>
    <property type="project" value="TreeGrafter"/>
</dbReference>
<feature type="compositionally biased region" description="Basic residues" evidence="5">
    <location>
        <begin position="370"/>
        <end position="382"/>
    </location>
</feature>
<keyword evidence="8" id="KW-1185">Reference proteome</keyword>
<dbReference type="InterPro" id="IPR051976">
    <property type="entry name" value="Synaptopodin_domain"/>
</dbReference>
<feature type="region of interest" description="Disordered" evidence="5">
    <location>
        <begin position="353"/>
        <end position="393"/>
    </location>
</feature>
<accession>A0A6B0R132</accession>
<dbReference type="InterPro" id="IPR036034">
    <property type="entry name" value="PDZ_sf"/>
</dbReference>
<feature type="compositionally biased region" description="Basic and acidic residues" evidence="5">
    <location>
        <begin position="688"/>
        <end position="699"/>
    </location>
</feature>
<dbReference type="EMBL" id="VBQZ03000008">
    <property type="protein sequence ID" value="MXQ81544.1"/>
    <property type="molecule type" value="Genomic_DNA"/>
</dbReference>
<dbReference type="Gene3D" id="2.30.42.10">
    <property type="match status" value="1"/>
</dbReference>
<comment type="subcellular location">
    <subcellularLocation>
        <location evidence="1">Cytoplasm</location>
    </subcellularLocation>
</comment>
<dbReference type="GO" id="GO:0005634">
    <property type="term" value="C:nucleus"/>
    <property type="evidence" value="ECO:0007669"/>
    <property type="project" value="TreeGrafter"/>
</dbReference>
<feature type="compositionally biased region" description="Pro residues" evidence="5">
    <location>
        <begin position="667"/>
        <end position="680"/>
    </location>
</feature>
<comment type="similarity">
    <text evidence="4">Belongs to the synaptopodin family.</text>
</comment>
<reference evidence="7" key="1">
    <citation type="submission" date="2019-10" db="EMBL/GenBank/DDBJ databases">
        <title>The sequence and de novo assembly of the wild yak genome.</title>
        <authorList>
            <person name="Liu Y."/>
        </authorList>
    </citation>
    <scope>NUCLEOTIDE SEQUENCE [LARGE SCALE GENOMIC DNA]</scope>
    <source>
        <strain evidence="7">WY2019</strain>
    </source>
</reference>
<feature type="region of interest" description="Disordered" evidence="5">
    <location>
        <begin position="612"/>
        <end position="827"/>
    </location>
</feature>